<evidence type="ECO:0000313" key="3">
    <source>
        <dbReference type="Proteomes" id="UP000317327"/>
    </source>
</evidence>
<name>A0ABD7RQR1_ECTME</name>
<reference evidence="2 3" key="1">
    <citation type="submission" date="2019-01" db="EMBL/GenBank/DDBJ databases">
        <title>Whole genome shotgun sequencing of Pseudomonas spp. isolated by its ability to degrade furfural.</title>
        <authorList>
            <person name="Donoso R."/>
            <person name="Farkas C."/>
            <person name="Villegas P."/>
            <person name="Gonzales-Toro F."/>
            <person name="Guajardo-Parra M."/>
            <person name="Araya-Nail M."/>
            <person name="Morgante V."/>
            <person name="Perez-Pantoja D."/>
        </authorList>
    </citation>
    <scope>NUCLEOTIDE SEQUENCE [LARGE SCALE GENOMIC DNA]</scope>
    <source>
        <strain evidence="2 3">VN231</strain>
    </source>
</reference>
<feature type="transmembrane region" description="Helical" evidence="1">
    <location>
        <begin position="83"/>
        <end position="101"/>
    </location>
</feature>
<keyword evidence="1" id="KW-0472">Membrane</keyword>
<evidence type="ECO:0008006" key="4">
    <source>
        <dbReference type="Google" id="ProtNLM"/>
    </source>
</evidence>
<organism evidence="2 3">
    <name type="scientific">Ectopseudomonas mendocina</name>
    <name type="common">Pseudomonas mendocina</name>
    <dbReference type="NCBI Taxonomy" id="300"/>
    <lineage>
        <taxon>Bacteria</taxon>
        <taxon>Pseudomonadati</taxon>
        <taxon>Pseudomonadota</taxon>
        <taxon>Gammaproteobacteria</taxon>
        <taxon>Pseudomonadales</taxon>
        <taxon>Pseudomonadaceae</taxon>
        <taxon>Ectopseudomonas</taxon>
    </lineage>
</organism>
<keyword evidence="1" id="KW-1133">Transmembrane helix</keyword>
<dbReference type="Proteomes" id="UP000317327">
    <property type="component" value="Unassembled WGS sequence"/>
</dbReference>
<dbReference type="EMBL" id="SCFV01000023">
    <property type="protein sequence ID" value="TRO10344.1"/>
    <property type="molecule type" value="Genomic_DNA"/>
</dbReference>
<accession>A0ABD7RQR1</accession>
<evidence type="ECO:0000313" key="2">
    <source>
        <dbReference type="EMBL" id="TRO10344.1"/>
    </source>
</evidence>
<keyword evidence="1" id="KW-0812">Transmembrane</keyword>
<evidence type="ECO:0000256" key="1">
    <source>
        <dbReference type="SAM" id="Phobius"/>
    </source>
</evidence>
<proteinExistence type="predicted"/>
<comment type="caution">
    <text evidence="2">The sequence shown here is derived from an EMBL/GenBank/DDBJ whole genome shotgun (WGS) entry which is preliminary data.</text>
</comment>
<feature type="transmembrane region" description="Helical" evidence="1">
    <location>
        <begin position="107"/>
        <end position="125"/>
    </location>
</feature>
<protein>
    <recommendedName>
        <fullName evidence="4">Transmembrane protein</fullName>
    </recommendedName>
</protein>
<gene>
    <name evidence="2" type="ORF">EQ836_25735</name>
</gene>
<dbReference type="RefSeq" id="WP_143503441.1">
    <property type="nucleotide sequence ID" value="NZ_SCFV01000023.1"/>
</dbReference>
<sequence length="136" mass="15668">MSIVDAHRRPLHCEQRSKEASFSHIPKRPDFTAVGWLRRKFICISSSFPNMGTDEICGICVSAAEPRVTVCLVSNRERTLMRWFFVVMLCGGAGLWLSAQYQVPQWLLWLLLALGTTVWGLAKWMKQQETDHDRRC</sequence>
<dbReference type="AlphaFoldDB" id="A0ABD7RQR1"/>